<gene>
    <name evidence="2" type="ORF">APZ18_10710</name>
</gene>
<organism evidence="2 3">
    <name type="scientific">Butyribacter intestini</name>
    <dbReference type="NCBI Taxonomy" id="1703332"/>
    <lineage>
        <taxon>Bacteria</taxon>
        <taxon>Bacillati</taxon>
        <taxon>Bacillota</taxon>
        <taxon>Clostridia</taxon>
        <taxon>Lachnospirales</taxon>
        <taxon>Lachnospiraceae</taxon>
        <taxon>Butyribacter</taxon>
    </lineage>
</organism>
<dbReference type="Gene3D" id="3.50.50.60">
    <property type="entry name" value="FAD/NAD(P)-binding domain"/>
    <property type="match status" value="3"/>
</dbReference>
<dbReference type="PANTHER" id="PTHR37417">
    <property type="entry name" value="67 KDA MYOSIN-CROSS-REACTIVE ANTIGEN FAMILY PROTEIN (AFU_ORTHOLOGUE AFUA_5G09970)"/>
    <property type="match status" value="1"/>
</dbReference>
<feature type="compositionally biased region" description="Basic and acidic residues" evidence="1">
    <location>
        <begin position="83"/>
        <end position="96"/>
    </location>
</feature>
<comment type="caution">
    <text evidence="2">The sequence shown here is derived from an EMBL/GenBank/DDBJ whole genome shotgun (WGS) entry which is preliminary data.</text>
</comment>
<feature type="compositionally biased region" description="Polar residues" evidence="1">
    <location>
        <begin position="34"/>
        <end position="43"/>
    </location>
</feature>
<reference evidence="2 3" key="1">
    <citation type="submission" date="2015-10" db="EMBL/GenBank/DDBJ databases">
        <title>Butyribacter intestini gen. nov., sp. nov., a butyric acid-producing bacterium of the family Lachnospiraceae isolated from the human faeces.</title>
        <authorList>
            <person name="Zou Y."/>
            <person name="Xue W."/>
            <person name="Luo G."/>
            <person name="Lv M."/>
        </authorList>
    </citation>
    <scope>NUCLEOTIDE SEQUENCE [LARGE SCALE GENOMIC DNA]</scope>
    <source>
        <strain evidence="2 3">TF01-11</strain>
    </source>
</reference>
<dbReference type="GO" id="GO:0050151">
    <property type="term" value="F:oleate hydratase activity"/>
    <property type="evidence" value="ECO:0007669"/>
    <property type="project" value="InterPro"/>
</dbReference>
<evidence type="ECO:0000313" key="2">
    <source>
        <dbReference type="EMBL" id="KQC85619.1"/>
    </source>
</evidence>
<dbReference type="GO" id="GO:0006631">
    <property type="term" value="P:fatty acid metabolic process"/>
    <property type="evidence" value="ECO:0007669"/>
    <property type="project" value="InterPro"/>
</dbReference>
<dbReference type="NCBIfam" id="NF010584">
    <property type="entry name" value="PRK13977.1"/>
    <property type="match status" value="1"/>
</dbReference>
<keyword evidence="3" id="KW-1185">Reference proteome</keyword>
<feature type="region of interest" description="Disordered" evidence="1">
    <location>
        <begin position="29"/>
        <end position="51"/>
    </location>
</feature>
<accession>A0AAW3JVF5</accession>
<evidence type="ECO:0008006" key="4">
    <source>
        <dbReference type="Google" id="ProtNLM"/>
    </source>
</evidence>
<dbReference type="Pfam" id="PF06100">
    <property type="entry name" value="MCRA"/>
    <property type="match status" value="1"/>
</dbReference>
<proteinExistence type="predicted"/>
<evidence type="ECO:0000256" key="1">
    <source>
        <dbReference type="SAM" id="MobiDB-lite"/>
    </source>
</evidence>
<dbReference type="Proteomes" id="UP000050833">
    <property type="component" value="Unassembled WGS sequence"/>
</dbReference>
<name>A0AAW3JVF5_9FIRM</name>
<dbReference type="EMBL" id="LLKB01000005">
    <property type="protein sequence ID" value="KQC85619.1"/>
    <property type="molecule type" value="Genomic_DNA"/>
</dbReference>
<evidence type="ECO:0000313" key="3">
    <source>
        <dbReference type="Proteomes" id="UP000050833"/>
    </source>
</evidence>
<dbReference type="InterPro" id="IPR036188">
    <property type="entry name" value="FAD/NAD-bd_sf"/>
</dbReference>
<dbReference type="SUPFAM" id="SSF51905">
    <property type="entry name" value="FAD/NAD(P)-binding domain"/>
    <property type="match status" value="1"/>
</dbReference>
<dbReference type="GO" id="GO:0071949">
    <property type="term" value="F:FAD binding"/>
    <property type="evidence" value="ECO:0007669"/>
    <property type="project" value="InterPro"/>
</dbReference>
<feature type="region of interest" description="Disordered" evidence="1">
    <location>
        <begin position="73"/>
        <end position="96"/>
    </location>
</feature>
<dbReference type="InterPro" id="IPR010354">
    <property type="entry name" value="Oleate_hydratase"/>
</dbReference>
<protein>
    <recommendedName>
        <fullName evidence="4">Oleate hydratase</fullName>
    </recommendedName>
</protein>
<dbReference type="PANTHER" id="PTHR37417:SF3">
    <property type="entry name" value="MYOSIN-CROSSREACTIVE PROTEIN"/>
    <property type="match status" value="1"/>
</dbReference>
<dbReference type="AlphaFoldDB" id="A0AAW3JVF5"/>
<sequence length="699" mass="78814">MMNKKIIKIASVIAVGAGAAALYKGKFAKDNDSDSGSCGCKNSNGKDADKKSMTDKVIEKWCQYVDDSDGKIKSKNRGNATDNYEKSDYQNTERGKYDKNSKGIYYASGNYEAFARPKKPVGIEEKSAYIVGSGLGALAAACFLVRDAKMPGENIHILEALDIAGGACDGINDASRGYIMRGGREMEDHFECLWDLFRSIPSLENKDESVLDEFYYLNKEDPNYSLCRVTTDRGKDAELGGKFGLSRKGCMEIMRLFFTSDEQLYDKKIEDFFDDEVFDSNFWLYWRTMFAFQNWHSALEMKLYFKRFIHHIAGLPDFSALKFTRYNQYESLIMPMLKYLENAGVSFKFNTEVTNVIFDIDGKKKTAKTIECVVAGKNEEIKLTDNDLVFITNGSCTESTIYGDHEHAPTGSAKIRKSGCWSLWKNIARQDMAFGNPEKFCSDVEKSKWESATITTSDEKIISYIEKICKRDSRSGKVVTGGIVSCKDSSWLLSWTINRQGQFKKQKKDEVCIWVYGLFTEAVGDYIRKPMKDCCGWEIAAEWLYHLGVPGNEIDELAKECTNCIPTMLPYITAFFMPRRKGDRPDVIPDGSVNAAFLGQFAETPRDTIFTTEYSVRTAMEAVYGLCGVDRAVPEVWGSTYDIRELVESSVRLMDGKSPLDMELPKPLNMVKNAVLKKIKGTDIEKLLKEHGVLNEGQA</sequence>